<dbReference type="InterPro" id="IPR026374">
    <property type="entry name" value="Cyano_PEP"/>
</dbReference>
<dbReference type="HOGENOM" id="CLU_1599987_0_0_3"/>
<protein>
    <recommendedName>
        <fullName evidence="3">PEP-CTERM protein-sorting domain-containing protein</fullName>
    </recommendedName>
</protein>
<dbReference type="KEGG" id="cyc:PCC7424_0652"/>
<dbReference type="AlphaFoldDB" id="B7KET6"/>
<name>B7KET6_GLOC7</name>
<organism evidence="1 2">
    <name type="scientific">Gloeothece citriformis (strain PCC 7424)</name>
    <name type="common">Cyanothece sp. (strain PCC 7424)</name>
    <dbReference type="NCBI Taxonomy" id="65393"/>
    <lineage>
        <taxon>Bacteria</taxon>
        <taxon>Bacillati</taxon>
        <taxon>Cyanobacteriota</taxon>
        <taxon>Cyanophyceae</taxon>
        <taxon>Oscillatoriophycideae</taxon>
        <taxon>Chroococcales</taxon>
        <taxon>Aphanothecaceae</taxon>
        <taxon>Gloeothece</taxon>
        <taxon>Gloeothece citriformis</taxon>
    </lineage>
</organism>
<keyword evidence="2" id="KW-1185">Reference proteome</keyword>
<evidence type="ECO:0000313" key="2">
    <source>
        <dbReference type="Proteomes" id="UP000002384"/>
    </source>
</evidence>
<dbReference type="NCBIfam" id="TIGR04155">
    <property type="entry name" value="cyano_PEP"/>
    <property type="match status" value="1"/>
</dbReference>
<sequence>MAISVNHAWANPFTFKQNTITGESFWSGTFSGNDINNNNILETNELNSFDLLLDLDSVSFFLNNLSDFEYVLGSTNLISFSVQKTVALDDELATSREYSLSVNGFVPFSRLSVLTFLGDEPVSIADGASNQPVNVKPVPEPLSLGGILLASFMGTSFKRILKKTKV</sequence>
<dbReference type="InterPro" id="IPR013424">
    <property type="entry name" value="Ice-binding_C"/>
</dbReference>
<dbReference type="Proteomes" id="UP000002384">
    <property type="component" value="Chromosome"/>
</dbReference>
<accession>B7KET6</accession>
<dbReference type="NCBIfam" id="TIGR02595">
    <property type="entry name" value="PEP_CTERM"/>
    <property type="match status" value="1"/>
</dbReference>
<dbReference type="EMBL" id="CP001291">
    <property type="protein sequence ID" value="ACK69111.1"/>
    <property type="molecule type" value="Genomic_DNA"/>
</dbReference>
<evidence type="ECO:0008006" key="3">
    <source>
        <dbReference type="Google" id="ProtNLM"/>
    </source>
</evidence>
<reference evidence="2" key="1">
    <citation type="journal article" date="2011" name="MBio">
        <title>Novel metabolic attributes of the genus Cyanothece, comprising a group of unicellular nitrogen-fixing Cyanobacteria.</title>
        <authorList>
            <person name="Bandyopadhyay A."/>
            <person name="Elvitigala T."/>
            <person name="Welsh E."/>
            <person name="Stockel J."/>
            <person name="Liberton M."/>
            <person name="Min H."/>
            <person name="Sherman L.A."/>
            <person name="Pakrasi H.B."/>
        </authorList>
    </citation>
    <scope>NUCLEOTIDE SEQUENCE [LARGE SCALE GENOMIC DNA]</scope>
    <source>
        <strain evidence="2">PCC 7424</strain>
    </source>
</reference>
<evidence type="ECO:0000313" key="1">
    <source>
        <dbReference type="EMBL" id="ACK69111.1"/>
    </source>
</evidence>
<gene>
    <name evidence="1" type="ordered locus">PCC7424_0652</name>
</gene>
<proteinExistence type="predicted"/>